<dbReference type="Proteomes" id="UP001230426">
    <property type="component" value="Unassembled WGS sequence"/>
</dbReference>
<comment type="caution">
    <text evidence="1">The sequence shown here is derived from an EMBL/GenBank/DDBJ whole genome shotgun (WGS) entry which is preliminary data.</text>
</comment>
<protein>
    <submittedName>
        <fullName evidence="1">Uncharacterized protein</fullName>
    </submittedName>
</protein>
<dbReference type="RefSeq" id="WP_306876334.1">
    <property type="nucleotide sequence ID" value="NZ_JAUSRB010000004.1"/>
</dbReference>
<organism evidence="1 2">
    <name type="scientific">Streptosporangium brasiliense</name>
    <dbReference type="NCBI Taxonomy" id="47480"/>
    <lineage>
        <taxon>Bacteria</taxon>
        <taxon>Bacillati</taxon>
        <taxon>Actinomycetota</taxon>
        <taxon>Actinomycetes</taxon>
        <taxon>Streptosporangiales</taxon>
        <taxon>Streptosporangiaceae</taxon>
        <taxon>Streptosporangium</taxon>
    </lineage>
</organism>
<evidence type="ECO:0000313" key="2">
    <source>
        <dbReference type="Proteomes" id="UP001230426"/>
    </source>
</evidence>
<gene>
    <name evidence="1" type="ORF">J2S55_009759</name>
</gene>
<keyword evidence="2" id="KW-1185">Reference proteome</keyword>
<accession>A0ABT9RMA6</accession>
<sequence length="110" mass="12322">MDHLTDPDTYELFSVEPVPGQPPTLLRTHGVRTCVGDRCVIHKPTDHHMRRWPITYRADKQFLAERTCEHGANHPDPDSLAYYRTAGMDYMAVHTCDGCCLAPATTGDAP</sequence>
<dbReference type="EMBL" id="JAUSRB010000004">
    <property type="protein sequence ID" value="MDP9870421.1"/>
    <property type="molecule type" value="Genomic_DNA"/>
</dbReference>
<evidence type="ECO:0000313" key="1">
    <source>
        <dbReference type="EMBL" id="MDP9870421.1"/>
    </source>
</evidence>
<proteinExistence type="predicted"/>
<reference evidence="1 2" key="1">
    <citation type="submission" date="2023-07" db="EMBL/GenBank/DDBJ databases">
        <title>Sequencing the genomes of 1000 actinobacteria strains.</title>
        <authorList>
            <person name="Klenk H.-P."/>
        </authorList>
    </citation>
    <scope>NUCLEOTIDE SEQUENCE [LARGE SCALE GENOMIC DNA]</scope>
    <source>
        <strain evidence="1 2">DSM 44109</strain>
    </source>
</reference>
<name>A0ABT9RMA6_9ACTN</name>